<organism evidence="18 19">
    <name type="scientific">Dissostichus mawsoni</name>
    <name type="common">Antarctic cod</name>
    <dbReference type="NCBI Taxonomy" id="36200"/>
    <lineage>
        <taxon>Eukaryota</taxon>
        <taxon>Metazoa</taxon>
        <taxon>Chordata</taxon>
        <taxon>Craniata</taxon>
        <taxon>Vertebrata</taxon>
        <taxon>Euteleostomi</taxon>
        <taxon>Actinopterygii</taxon>
        <taxon>Neopterygii</taxon>
        <taxon>Teleostei</taxon>
        <taxon>Neoteleostei</taxon>
        <taxon>Acanthomorphata</taxon>
        <taxon>Eupercaria</taxon>
        <taxon>Perciformes</taxon>
        <taxon>Notothenioidei</taxon>
        <taxon>Nototheniidae</taxon>
        <taxon>Dissostichus</taxon>
    </lineage>
</organism>
<dbReference type="Proteomes" id="UP000518266">
    <property type="component" value="Unassembled WGS sequence"/>
</dbReference>
<evidence type="ECO:0000256" key="4">
    <source>
        <dbReference type="ARBA" id="ARBA00022691"/>
    </source>
</evidence>
<keyword evidence="2" id="KW-0489">Methyltransferase</keyword>
<name>A0A7J5XRZ6_DISMA</name>
<dbReference type="Gene3D" id="1.20.920.10">
    <property type="entry name" value="Bromodomain-like"/>
    <property type="match status" value="1"/>
</dbReference>
<evidence type="ECO:0000259" key="17">
    <source>
        <dbReference type="PROSITE" id="PS51805"/>
    </source>
</evidence>
<dbReference type="GO" id="GO:0035097">
    <property type="term" value="C:histone methyltransferase complex"/>
    <property type="evidence" value="ECO:0007669"/>
    <property type="project" value="TreeGrafter"/>
</dbReference>
<dbReference type="PROSITE" id="PS51805">
    <property type="entry name" value="EPHD"/>
    <property type="match status" value="1"/>
</dbReference>
<keyword evidence="7" id="KW-0863">Zinc-finger</keyword>
<dbReference type="InterPro" id="IPR036427">
    <property type="entry name" value="Bromodomain-like_sf"/>
</dbReference>
<keyword evidence="12" id="KW-0804">Transcription</keyword>
<keyword evidence="13" id="KW-0539">Nucleus</keyword>
<dbReference type="Gene3D" id="3.30.160.360">
    <property type="match status" value="1"/>
</dbReference>
<keyword evidence="10" id="KW-0805">Transcription regulation</keyword>
<feature type="region of interest" description="Disordered" evidence="16">
    <location>
        <begin position="561"/>
        <end position="592"/>
    </location>
</feature>
<evidence type="ECO:0000256" key="16">
    <source>
        <dbReference type="SAM" id="MobiDB-lite"/>
    </source>
</evidence>
<evidence type="ECO:0000313" key="19">
    <source>
        <dbReference type="Proteomes" id="UP000518266"/>
    </source>
</evidence>
<keyword evidence="5" id="KW-0479">Metal-binding</keyword>
<evidence type="ECO:0000256" key="13">
    <source>
        <dbReference type="ARBA" id="ARBA00023242"/>
    </source>
</evidence>
<feature type="region of interest" description="Disordered" evidence="16">
    <location>
        <begin position="664"/>
        <end position="683"/>
    </location>
</feature>
<evidence type="ECO:0000256" key="14">
    <source>
        <dbReference type="ARBA" id="ARBA00023620"/>
    </source>
</evidence>
<evidence type="ECO:0000256" key="6">
    <source>
        <dbReference type="ARBA" id="ARBA00022737"/>
    </source>
</evidence>
<keyword evidence="6" id="KW-0677">Repeat</keyword>
<feature type="domain" description="PHD-type" evidence="17">
    <location>
        <begin position="242"/>
        <end position="350"/>
    </location>
</feature>
<sequence length="738" mass="83051">MIIPDELYEILSSLPESVVYSCRPCSVTQPSAWRELLYIELRSGVEKVLACLLSSTLTQHLVACSKCEKLVDPDGGIEGQPACDLRAVGKKFDKGLYTTLKMFHEDVVQVVRKRLEQEEDLPEEQRPTALARSYYLKVLYNQRLVNILGMLSNAIHPPTTEHVYAQWQEREELASRAPLGLLQEDNGQSLVVKEEEALSPLSGELISRNHFKSSRAARHKFKGKRGRLSKTDFETGWSKDDERQCSLCQKYGDLKPNEAGRLLYLGQNEWAHVNCSLWSAEVFEEDNGSLLHVHSAVTRGRLMRCERCNQTGATVGCCLTSCQSNYHFMCSRSRHCVFQEDKKVYCHKHRHLISGKMITGQEFEVNRRVYVDFEGISLRRKFLTGLEPELINMMIGSLQIDHLGVLTELSASKGKLFPVGFQCTRWYWSTVNPLRRCKYTCTVREVRPVVTEKPVEEMPDRGDNNTIAHSPCPPPGVIQAKPHHILTISDFDETRRVCRHNPHSQTPVLRTHKPPLLWALQSAWQEGAGNFPSPSLSFSPSIQHLPRNRLSFDLSQPDSVEVPHNFLASPEPEDVSPANGTSPQGGSDQQKDEEVFPYSSFHKDPNLRLGQEMRTELEIEETLLNEGVAMNCGGQIVVEGDDQEEFWGRAQEVPKKKPLVANMPRSAASARDDLGNSSSDDDMEHYFDFSRTIVSCPGSKDHSKSPSSPSSRPMAQLDGVDDGTESDVSIVTNDESES</sequence>
<evidence type="ECO:0000256" key="15">
    <source>
        <dbReference type="ARBA" id="ARBA00049353"/>
    </source>
</evidence>
<keyword evidence="19" id="KW-1185">Reference proteome</keyword>
<dbReference type="GO" id="GO:0008270">
    <property type="term" value="F:zinc ion binding"/>
    <property type="evidence" value="ECO:0007669"/>
    <property type="project" value="UniProtKB-KW"/>
</dbReference>
<evidence type="ECO:0000256" key="11">
    <source>
        <dbReference type="ARBA" id="ARBA00023117"/>
    </source>
</evidence>
<dbReference type="InterPro" id="IPR034732">
    <property type="entry name" value="EPHD"/>
</dbReference>
<dbReference type="InterPro" id="IPR013083">
    <property type="entry name" value="Znf_RING/FYVE/PHD"/>
</dbReference>
<evidence type="ECO:0000256" key="9">
    <source>
        <dbReference type="ARBA" id="ARBA00022853"/>
    </source>
</evidence>
<evidence type="ECO:0000256" key="2">
    <source>
        <dbReference type="ARBA" id="ARBA00022603"/>
    </source>
</evidence>
<dbReference type="PANTHER" id="PTHR45838">
    <property type="entry name" value="HISTONE-LYSINE-N-METHYLTRANSFERASE 2 KMT2 FAMILY MEMBER"/>
    <property type="match status" value="1"/>
</dbReference>
<evidence type="ECO:0000256" key="10">
    <source>
        <dbReference type="ARBA" id="ARBA00023015"/>
    </source>
</evidence>
<keyword evidence="3" id="KW-0808">Transferase</keyword>
<keyword evidence="4" id="KW-0949">S-adenosyl-L-methionine</keyword>
<evidence type="ECO:0000256" key="7">
    <source>
        <dbReference type="ARBA" id="ARBA00022771"/>
    </source>
</evidence>
<dbReference type="PANTHER" id="PTHR45838:SF3">
    <property type="entry name" value="HISTONE-LYSINE N-METHYLTRANSFERASE 2B"/>
    <property type="match status" value="1"/>
</dbReference>
<keyword evidence="9" id="KW-0156">Chromatin regulator</keyword>
<keyword evidence="11" id="KW-0103">Bromodomain</keyword>
<evidence type="ECO:0000256" key="1">
    <source>
        <dbReference type="ARBA" id="ARBA00004123"/>
    </source>
</evidence>
<dbReference type="GO" id="GO:0045893">
    <property type="term" value="P:positive regulation of DNA-templated transcription"/>
    <property type="evidence" value="ECO:0007669"/>
    <property type="project" value="TreeGrafter"/>
</dbReference>
<dbReference type="CDD" id="cd15664">
    <property type="entry name" value="ePHD_KMT2A_like"/>
    <property type="match status" value="1"/>
</dbReference>
<dbReference type="FunFam" id="1.20.920.10:FF:000040">
    <property type="entry name" value="Histone-lysine N-methyltransferase"/>
    <property type="match status" value="1"/>
</dbReference>
<dbReference type="Gene3D" id="3.30.40.10">
    <property type="entry name" value="Zinc/RING finger domain, C3HC4 (zinc finger)"/>
    <property type="match status" value="1"/>
</dbReference>
<reference evidence="18 19" key="1">
    <citation type="submission" date="2020-03" db="EMBL/GenBank/DDBJ databases">
        <title>Dissostichus mawsoni Genome sequencing and assembly.</title>
        <authorList>
            <person name="Park H."/>
        </authorList>
    </citation>
    <scope>NUCLEOTIDE SEQUENCE [LARGE SCALE GENOMIC DNA]</scope>
    <source>
        <strain evidence="18">DM0001</strain>
        <tissue evidence="18">Muscle</tissue>
    </source>
</reference>
<proteinExistence type="predicted"/>
<feature type="compositionally biased region" description="Polar residues" evidence="16">
    <location>
        <begin position="578"/>
        <end position="588"/>
    </location>
</feature>
<dbReference type="AlphaFoldDB" id="A0A7J5XRZ6"/>
<dbReference type="Pfam" id="PF13771">
    <property type="entry name" value="zf-HC5HC2H"/>
    <property type="match status" value="1"/>
</dbReference>
<dbReference type="SMART" id="SM00541">
    <property type="entry name" value="FYRN"/>
    <property type="match status" value="1"/>
</dbReference>
<gene>
    <name evidence="18" type="ORF">F7725_018621</name>
</gene>
<feature type="compositionally biased region" description="Polar residues" evidence="16">
    <location>
        <begin position="726"/>
        <end position="738"/>
    </location>
</feature>
<feature type="region of interest" description="Disordered" evidence="16">
    <location>
        <begin position="693"/>
        <end position="738"/>
    </location>
</feature>
<comment type="catalytic activity">
    <reaction evidence="15">
        <text>L-lysyl(4)-[histone H3] + S-adenosyl-L-methionine = N(6)-methyl-L-lysyl(4)-[histone H3] + S-adenosyl-L-homocysteine + H(+)</text>
        <dbReference type="Rhea" id="RHEA:60264"/>
        <dbReference type="Rhea" id="RHEA-COMP:15543"/>
        <dbReference type="Rhea" id="RHEA-COMP:15547"/>
        <dbReference type="ChEBI" id="CHEBI:15378"/>
        <dbReference type="ChEBI" id="CHEBI:29969"/>
        <dbReference type="ChEBI" id="CHEBI:57856"/>
        <dbReference type="ChEBI" id="CHEBI:59789"/>
        <dbReference type="ChEBI" id="CHEBI:61929"/>
        <dbReference type="EC" id="2.1.1.364"/>
    </reaction>
    <physiologicalReaction direction="left-to-right" evidence="15">
        <dbReference type="Rhea" id="RHEA:60265"/>
    </physiologicalReaction>
</comment>
<comment type="caution">
    <text evidence="18">The sequence shown here is derived from an EMBL/GenBank/DDBJ whole genome shotgun (WGS) entry which is preliminary data.</text>
</comment>
<protein>
    <recommendedName>
        <fullName evidence="14">[histone H3]-lysine(4) N-methyltransferase</fullName>
        <ecNumber evidence="14">2.1.1.364</ecNumber>
    </recommendedName>
</protein>
<evidence type="ECO:0000256" key="8">
    <source>
        <dbReference type="ARBA" id="ARBA00022833"/>
    </source>
</evidence>
<accession>A0A7J5XRZ6</accession>
<evidence type="ECO:0000256" key="3">
    <source>
        <dbReference type="ARBA" id="ARBA00022679"/>
    </source>
</evidence>
<dbReference type="EMBL" id="JAAKFY010000021">
    <property type="protein sequence ID" value="KAF3839904.1"/>
    <property type="molecule type" value="Genomic_DNA"/>
</dbReference>
<dbReference type="FunFam" id="3.30.40.10:FF:000002">
    <property type="entry name" value="Histone-lysine N-methyltransferase"/>
    <property type="match status" value="1"/>
</dbReference>
<dbReference type="GO" id="GO:0032259">
    <property type="term" value="P:methylation"/>
    <property type="evidence" value="ECO:0007669"/>
    <property type="project" value="UniProtKB-KW"/>
</dbReference>
<comment type="subcellular location">
    <subcellularLocation>
        <location evidence="1">Nucleus</location>
    </subcellularLocation>
</comment>
<keyword evidence="8" id="KW-0862">Zinc</keyword>
<evidence type="ECO:0000256" key="12">
    <source>
        <dbReference type="ARBA" id="ARBA00023163"/>
    </source>
</evidence>
<evidence type="ECO:0000256" key="5">
    <source>
        <dbReference type="ARBA" id="ARBA00022723"/>
    </source>
</evidence>
<dbReference type="InterPro" id="IPR003888">
    <property type="entry name" value="FYrich_N"/>
</dbReference>
<dbReference type="EC" id="2.1.1.364" evidence="14"/>
<dbReference type="Pfam" id="PF05964">
    <property type="entry name" value="FYRN"/>
    <property type="match status" value="1"/>
</dbReference>
<dbReference type="OrthoDB" id="308383at2759"/>
<dbReference type="GO" id="GO:0140945">
    <property type="term" value="F:histone H3K4 monomethyltransferase activity"/>
    <property type="evidence" value="ECO:0007669"/>
    <property type="project" value="UniProtKB-EC"/>
</dbReference>
<evidence type="ECO:0000313" key="18">
    <source>
        <dbReference type="EMBL" id="KAF3839904.1"/>
    </source>
</evidence>
<dbReference type="PROSITE" id="PS51542">
    <property type="entry name" value="FYRN"/>
    <property type="match status" value="1"/>
</dbReference>